<sequence>MGNRPLEATSTQHPDTQVPGTSNQPRPKPRRELAYLTRNKPRMYLGPTISTPGYRDLIRQLVQNLKQKPPNIGK</sequence>
<dbReference type="EMBL" id="HG793134">
    <property type="protein sequence ID" value="CRL17597.1"/>
    <property type="molecule type" value="Genomic_DNA"/>
</dbReference>
<evidence type="ECO:0000313" key="2">
    <source>
        <dbReference type="EMBL" id="CRL17597.1"/>
    </source>
</evidence>
<name>A0A0G4NU38_PENC3</name>
<organism evidence="2 3">
    <name type="scientific">Penicillium camemberti (strain FM 013)</name>
    <dbReference type="NCBI Taxonomy" id="1429867"/>
    <lineage>
        <taxon>Eukaryota</taxon>
        <taxon>Fungi</taxon>
        <taxon>Dikarya</taxon>
        <taxon>Ascomycota</taxon>
        <taxon>Pezizomycotina</taxon>
        <taxon>Eurotiomycetes</taxon>
        <taxon>Eurotiomycetidae</taxon>
        <taxon>Eurotiales</taxon>
        <taxon>Aspergillaceae</taxon>
        <taxon>Penicillium</taxon>
    </lineage>
</organism>
<evidence type="ECO:0000313" key="3">
    <source>
        <dbReference type="Proteomes" id="UP000053732"/>
    </source>
</evidence>
<keyword evidence="3" id="KW-1185">Reference proteome</keyword>
<proteinExistence type="predicted"/>
<feature type="region of interest" description="Disordered" evidence="1">
    <location>
        <begin position="1"/>
        <end position="31"/>
    </location>
</feature>
<feature type="compositionally biased region" description="Polar residues" evidence="1">
    <location>
        <begin position="8"/>
        <end position="25"/>
    </location>
</feature>
<dbReference type="AlphaFoldDB" id="A0A0G4NU38"/>
<accession>A0A0G4NU38</accession>
<protein>
    <submittedName>
        <fullName evidence="2">Str. FM013</fullName>
    </submittedName>
</protein>
<gene>
    <name evidence="2" type="ORF">PCAMFM013_S001g000557</name>
</gene>
<evidence type="ECO:0000256" key="1">
    <source>
        <dbReference type="SAM" id="MobiDB-lite"/>
    </source>
</evidence>
<dbReference type="Proteomes" id="UP000053732">
    <property type="component" value="Unassembled WGS sequence"/>
</dbReference>
<reference evidence="2 3" key="1">
    <citation type="journal article" date="2014" name="Nat. Commun.">
        <title>Multiple recent horizontal transfers of a large genomic region in cheese making fungi.</title>
        <authorList>
            <person name="Cheeseman K."/>
            <person name="Ropars J."/>
            <person name="Renault P."/>
            <person name="Dupont J."/>
            <person name="Gouzy J."/>
            <person name="Branca A."/>
            <person name="Abraham A.L."/>
            <person name="Ceppi M."/>
            <person name="Conseiller E."/>
            <person name="Debuchy R."/>
            <person name="Malagnac F."/>
            <person name="Goarin A."/>
            <person name="Silar P."/>
            <person name="Lacoste S."/>
            <person name="Sallet E."/>
            <person name="Bensimon A."/>
            <person name="Giraud T."/>
            <person name="Brygoo Y."/>
        </authorList>
    </citation>
    <scope>NUCLEOTIDE SEQUENCE [LARGE SCALE GENOMIC DNA]</scope>
    <source>
        <strain evidence="3">FM 013</strain>
    </source>
</reference>